<dbReference type="EMBL" id="BPLQ01002630">
    <property type="protein sequence ID" value="GIX94688.1"/>
    <property type="molecule type" value="Genomic_DNA"/>
</dbReference>
<dbReference type="AlphaFoldDB" id="A0AAV4PE48"/>
<evidence type="ECO:0000313" key="2">
    <source>
        <dbReference type="EMBL" id="GIX94688.1"/>
    </source>
</evidence>
<proteinExistence type="predicted"/>
<protein>
    <submittedName>
        <fullName evidence="2">Uncharacterized protein</fullName>
    </submittedName>
</protein>
<organism evidence="2 3">
    <name type="scientific">Caerostris darwini</name>
    <dbReference type="NCBI Taxonomy" id="1538125"/>
    <lineage>
        <taxon>Eukaryota</taxon>
        <taxon>Metazoa</taxon>
        <taxon>Ecdysozoa</taxon>
        <taxon>Arthropoda</taxon>
        <taxon>Chelicerata</taxon>
        <taxon>Arachnida</taxon>
        <taxon>Araneae</taxon>
        <taxon>Araneomorphae</taxon>
        <taxon>Entelegynae</taxon>
        <taxon>Araneoidea</taxon>
        <taxon>Araneidae</taxon>
        <taxon>Caerostris</taxon>
    </lineage>
</organism>
<reference evidence="2 3" key="1">
    <citation type="submission" date="2021-06" db="EMBL/GenBank/DDBJ databases">
        <title>Caerostris darwini draft genome.</title>
        <authorList>
            <person name="Kono N."/>
            <person name="Arakawa K."/>
        </authorList>
    </citation>
    <scope>NUCLEOTIDE SEQUENCE [LARGE SCALE GENOMIC DNA]</scope>
</reference>
<evidence type="ECO:0000256" key="1">
    <source>
        <dbReference type="SAM" id="MobiDB-lite"/>
    </source>
</evidence>
<gene>
    <name evidence="2" type="ORF">CDAR_204851</name>
</gene>
<feature type="region of interest" description="Disordered" evidence="1">
    <location>
        <begin position="37"/>
        <end position="62"/>
    </location>
</feature>
<dbReference type="Proteomes" id="UP001054837">
    <property type="component" value="Unassembled WGS sequence"/>
</dbReference>
<keyword evidence="3" id="KW-1185">Reference proteome</keyword>
<name>A0AAV4PE48_9ARAC</name>
<sequence>MDMPLLTGPISSAKQCTHTLTGRVIFSVSRCSRANNRQQTAPPLDCDISKGLSTRGSPSPERVTVRWPRVGNEGGLRGSLLAIRTGESEISYLIEIQGHGQRVRLSTGRGKRTWLENESGDAGFQSACLNPISGSEDRHESKHQHPSRFLKISSAANFPHSSCETYSSGFRGFGAMRFLKIWELVTVCS</sequence>
<accession>A0AAV4PE48</accession>
<comment type="caution">
    <text evidence="2">The sequence shown here is derived from an EMBL/GenBank/DDBJ whole genome shotgun (WGS) entry which is preliminary data.</text>
</comment>
<evidence type="ECO:0000313" key="3">
    <source>
        <dbReference type="Proteomes" id="UP001054837"/>
    </source>
</evidence>